<gene>
    <name evidence="1" type="ORF">SAMN05421670_2793</name>
</gene>
<sequence>MITLDDFKDHIYSPVTKMMVFKNCSFSRNVRRSSLFFSYEGIGVSVGFA</sequence>
<organism evidence="1 2">
    <name type="scientific">Psychrobacillus psychrotolerans</name>
    <dbReference type="NCBI Taxonomy" id="126156"/>
    <lineage>
        <taxon>Bacteria</taxon>
        <taxon>Bacillati</taxon>
        <taxon>Bacillota</taxon>
        <taxon>Bacilli</taxon>
        <taxon>Bacillales</taxon>
        <taxon>Bacillaceae</taxon>
        <taxon>Psychrobacillus</taxon>
    </lineage>
</organism>
<reference evidence="2" key="1">
    <citation type="submission" date="2016-10" db="EMBL/GenBank/DDBJ databases">
        <authorList>
            <person name="Varghese N."/>
            <person name="Submissions S."/>
        </authorList>
    </citation>
    <scope>NUCLEOTIDE SEQUENCE [LARGE SCALE GENOMIC DNA]</scope>
    <source>
        <strain evidence="2">DSM 11706</strain>
    </source>
</reference>
<name>A0A1I5ZMD2_9BACI</name>
<protein>
    <submittedName>
        <fullName evidence="1">Uncharacterized protein</fullName>
    </submittedName>
</protein>
<dbReference type="STRING" id="126156.SAMN05421670_2793"/>
<keyword evidence="2" id="KW-1185">Reference proteome</keyword>
<accession>A0A1I5ZMD2</accession>
<dbReference type="Proteomes" id="UP000198734">
    <property type="component" value="Unassembled WGS sequence"/>
</dbReference>
<dbReference type="EMBL" id="FOXU01000005">
    <property type="protein sequence ID" value="SFQ57327.1"/>
    <property type="molecule type" value="Genomic_DNA"/>
</dbReference>
<evidence type="ECO:0000313" key="1">
    <source>
        <dbReference type="EMBL" id="SFQ57327.1"/>
    </source>
</evidence>
<evidence type="ECO:0000313" key="2">
    <source>
        <dbReference type="Proteomes" id="UP000198734"/>
    </source>
</evidence>
<proteinExistence type="predicted"/>
<dbReference type="AlphaFoldDB" id="A0A1I5ZMD2"/>